<sequence length="139" mass="15275">MKSATLSPSHRGSHMPAPGAKRVASGHTRTSDGFGWESEAGLRSRTSEPSFGLNLACAILRKNTRADLRRSCLWEVANLGFRTKGLSHLRERALRRGRGNRALVSWGCLRSRCSQIMSVSRSGYVSGKVKQKTWAGHNP</sequence>
<dbReference type="Proteomes" id="UP001178507">
    <property type="component" value="Unassembled WGS sequence"/>
</dbReference>
<name>A0AA36HRF7_9DINO</name>
<feature type="region of interest" description="Disordered" evidence="1">
    <location>
        <begin position="1"/>
        <end position="48"/>
    </location>
</feature>
<evidence type="ECO:0000313" key="3">
    <source>
        <dbReference type="Proteomes" id="UP001178507"/>
    </source>
</evidence>
<comment type="caution">
    <text evidence="2">The sequence shown here is derived from an EMBL/GenBank/DDBJ whole genome shotgun (WGS) entry which is preliminary data.</text>
</comment>
<gene>
    <name evidence="2" type="ORF">EVOR1521_LOCUS3138</name>
</gene>
<evidence type="ECO:0000313" key="2">
    <source>
        <dbReference type="EMBL" id="CAJ1373267.1"/>
    </source>
</evidence>
<feature type="compositionally biased region" description="Polar residues" evidence="1">
    <location>
        <begin position="1"/>
        <end position="10"/>
    </location>
</feature>
<proteinExistence type="predicted"/>
<organism evidence="2 3">
    <name type="scientific">Effrenium voratum</name>
    <dbReference type="NCBI Taxonomy" id="2562239"/>
    <lineage>
        <taxon>Eukaryota</taxon>
        <taxon>Sar</taxon>
        <taxon>Alveolata</taxon>
        <taxon>Dinophyceae</taxon>
        <taxon>Suessiales</taxon>
        <taxon>Symbiodiniaceae</taxon>
        <taxon>Effrenium</taxon>
    </lineage>
</organism>
<dbReference type="AlphaFoldDB" id="A0AA36HRF7"/>
<evidence type="ECO:0000256" key="1">
    <source>
        <dbReference type="SAM" id="MobiDB-lite"/>
    </source>
</evidence>
<dbReference type="EMBL" id="CAUJNA010000183">
    <property type="protein sequence ID" value="CAJ1373267.1"/>
    <property type="molecule type" value="Genomic_DNA"/>
</dbReference>
<accession>A0AA36HRF7</accession>
<reference evidence="2" key="1">
    <citation type="submission" date="2023-08" db="EMBL/GenBank/DDBJ databases">
        <authorList>
            <person name="Chen Y."/>
            <person name="Shah S."/>
            <person name="Dougan E. K."/>
            <person name="Thang M."/>
            <person name="Chan C."/>
        </authorList>
    </citation>
    <scope>NUCLEOTIDE SEQUENCE</scope>
</reference>
<protein>
    <submittedName>
        <fullName evidence="2">Uncharacterized protein</fullName>
    </submittedName>
</protein>
<keyword evidence="3" id="KW-1185">Reference proteome</keyword>